<sequence length="297" mass="31898">MSISLAASSFSHRPAHLVDTQGVFYAIGGSTSYCPCILYMDEWFVKRKGLAYGIMLSGTGLAGFVFPLLLEHSLGHYGFRTTLRIWAIALVVTTMPLAYFIRPRLPSTPRTLSEVFKISFVLKRTFLLYQAANICQALGFFLPSIYLPVYARTIGAGSFGSVLTVLFINVASAFGCAVMGSLTNHIHVTTCLLIPAIGTSLGTLLLWRLTTSPPALFVFCLAYGLFAGSYRLITSEPAPAGMSKQSIGGGATFDPTMVLGVLSAGKGIGSVVSGPLSQLLTKDLPWHGKGGWRLRKL</sequence>
<evidence type="ECO:0000313" key="5">
    <source>
        <dbReference type="Proteomes" id="UP000054481"/>
    </source>
</evidence>
<feature type="transmembrane region" description="Helical" evidence="3">
    <location>
        <begin position="126"/>
        <end position="147"/>
    </location>
</feature>
<keyword evidence="5" id="KW-1185">Reference proteome</keyword>
<dbReference type="Proteomes" id="UP000054481">
    <property type="component" value="Unassembled WGS sequence"/>
</dbReference>
<evidence type="ECO:0000256" key="3">
    <source>
        <dbReference type="SAM" id="Phobius"/>
    </source>
</evidence>
<dbReference type="Pfam" id="PF07690">
    <property type="entry name" value="MFS_1"/>
    <property type="match status" value="1"/>
</dbReference>
<dbReference type="InterPro" id="IPR011701">
    <property type="entry name" value="MFS"/>
</dbReference>
<keyword evidence="3" id="KW-1133">Transmembrane helix</keyword>
<evidence type="ECO:0000256" key="1">
    <source>
        <dbReference type="ARBA" id="ARBA00004141"/>
    </source>
</evidence>
<accession>A0A0F7ZRX8</accession>
<dbReference type="SUPFAM" id="SSF103473">
    <property type="entry name" value="MFS general substrate transporter"/>
    <property type="match status" value="1"/>
</dbReference>
<feature type="transmembrane region" description="Helical" evidence="3">
    <location>
        <begin position="82"/>
        <end position="101"/>
    </location>
</feature>
<gene>
    <name evidence="4" type="ORF">HIM_10232</name>
</gene>
<keyword evidence="3" id="KW-0472">Membrane</keyword>
<feature type="transmembrane region" description="Helical" evidence="3">
    <location>
        <begin position="191"/>
        <end position="209"/>
    </location>
</feature>
<evidence type="ECO:0000313" key="4">
    <source>
        <dbReference type="EMBL" id="KJZ70388.1"/>
    </source>
</evidence>
<dbReference type="EMBL" id="KQ030629">
    <property type="protein sequence ID" value="KJZ70388.1"/>
    <property type="molecule type" value="Genomic_DNA"/>
</dbReference>
<feature type="transmembrane region" description="Helical" evidence="3">
    <location>
        <begin position="50"/>
        <end position="70"/>
    </location>
</feature>
<comment type="subcellular location">
    <subcellularLocation>
        <location evidence="1">Membrane</location>
        <topology evidence="1">Multi-pass membrane protein</topology>
    </subcellularLocation>
</comment>
<dbReference type="GO" id="GO:0016020">
    <property type="term" value="C:membrane"/>
    <property type="evidence" value="ECO:0007669"/>
    <property type="project" value="UniProtKB-SubCell"/>
</dbReference>
<proteinExistence type="inferred from homology"/>
<comment type="similarity">
    <text evidence="2">Belongs to the major facilitator superfamily. Monocarboxylate porter (TC 2.A.1.13) family.</text>
</comment>
<name>A0A0F7ZRX8_9HYPO</name>
<dbReference type="OrthoDB" id="2213137at2759"/>
<dbReference type="PANTHER" id="PTHR11360">
    <property type="entry name" value="MONOCARBOXYLATE TRANSPORTER"/>
    <property type="match status" value="1"/>
</dbReference>
<dbReference type="PANTHER" id="PTHR11360:SF287">
    <property type="entry name" value="MFS MONOCARBOXYLATE TRANSPORTER"/>
    <property type="match status" value="1"/>
</dbReference>
<keyword evidence="3" id="KW-0812">Transmembrane</keyword>
<feature type="transmembrane region" description="Helical" evidence="3">
    <location>
        <begin position="215"/>
        <end position="233"/>
    </location>
</feature>
<dbReference type="InterPro" id="IPR050327">
    <property type="entry name" value="Proton-linked_MCT"/>
</dbReference>
<evidence type="ECO:0008006" key="6">
    <source>
        <dbReference type="Google" id="ProtNLM"/>
    </source>
</evidence>
<organism evidence="4 5">
    <name type="scientific">Hirsutella minnesotensis 3608</name>
    <dbReference type="NCBI Taxonomy" id="1043627"/>
    <lineage>
        <taxon>Eukaryota</taxon>
        <taxon>Fungi</taxon>
        <taxon>Dikarya</taxon>
        <taxon>Ascomycota</taxon>
        <taxon>Pezizomycotina</taxon>
        <taxon>Sordariomycetes</taxon>
        <taxon>Hypocreomycetidae</taxon>
        <taxon>Hypocreales</taxon>
        <taxon>Ophiocordycipitaceae</taxon>
        <taxon>Hirsutella</taxon>
    </lineage>
</organism>
<feature type="transmembrane region" description="Helical" evidence="3">
    <location>
        <begin position="159"/>
        <end position="179"/>
    </location>
</feature>
<dbReference type="GO" id="GO:0022857">
    <property type="term" value="F:transmembrane transporter activity"/>
    <property type="evidence" value="ECO:0007669"/>
    <property type="project" value="InterPro"/>
</dbReference>
<evidence type="ECO:0000256" key="2">
    <source>
        <dbReference type="ARBA" id="ARBA00006727"/>
    </source>
</evidence>
<dbReference type="Gene3D" id="1.20.1250.20">
    <property type="entry name" value="MFS general substrate transporter like domains"/>
    <property type="match status" value="2"/>
</dbReference>
<reference evidence="4 5" key="1">
    <citation type="journal article" date="2014" name="Genome Biol. Evol.">
        <title>Comparative genomics and transcriptomics analyses reveal divergent lifestyle features of nematode endoparasitic fungus Hirsutella minnesotensis.</title>
        <authorList>
            <person name="Lai Y."/>
            <person name="Liu K."/>
            <person name="Zhang X."/>
            <person name="Zhang X."/>
            <person name="Li K."/>
            <person name="Wang N."/>
            <person name="Shu C."/>
            <person name="Wu Y."/>
            <person name="Wang C."/>
            <person name="Bushley K.E."/>
            <person name="Xiang M."/>
            <person name="Liu X."/>
        </authorList>
    </citation>
    <scope>NUCLEOTIDE SEQUENCE [LARGE SCALE GENOMIC DNA]</scope>
    <source>
        <strain evidence="4 5">3608</strain>
    </source>
</reference>
<protein>
    <recommendedName>
        <fullName evidence="6">Major facilitator superfamily (MFS) profile domain-containing protein</fullName>
    </recommendedName>
</protein>
<dbReference type="AlphaFoldDB" id="A0A0F7ZRX8"/>
<dbReference type="InterPro" id="IPR036259">
    <property type="entry name" value="MFS_trans_sf"/>
</dbReference>